<accession>A0A2W5L699</accession>
<evidence type="ECO:0000259" key="3">
    <source>
        <dbReference type="Pfam" id="PF00849"/>
    </source>
</evidence>
<dbReference type="GO" id="GO:0009982">
    <property type="term" value="F:pseudouridine synthase activity"/>
    <property type="evidence" value="ECO:0007669"/>
    <property type="project" value="InterPro"/>
</dbReference>
<dbReference type="GO" id="GO:0000455">
    <property type="term" value="P:enzyme-directed rRNA pseudouridine synthesis"/>
    <property type="evidence" value="ECO:0007669"/>
    <property type="project" value="TreeGrafter"/>
</dbReference>
<comment type="similarity">
    <text evidence="1">Belongs to the pseudouridine synthase RluA family.</text>
</comment>
<name>A0A2W5L699_SPHMC</name>
<dbReference type="InterPro" id="IPR006145">
    <property type="entry name" value="PsdUridine_synth_RsuA/RluA"/>
</dbReference>
<dbReference type="SUPFAM" id="SSF55120">
    <property type="entry name" value="Pseudouridine synthase"/>
    <property type="match status" value="1"/>
</dbReference>
<reference evidence="4 5" key="1">
    <citation type="submission" date="2017-08" db="EMBL/GenBank/DDBJ databases">
        <title>Infants hospitalized years apart are colonized by the same room-sourced microbial strains.</title>
        <authorList>
            <person name="Brooks B."/>
            <person name="Olm M.R."/>
            <person name="Firek B.A."/>
            <person name="Baker R."/>
            <person name="Thomas B.C."/>
            <person name="Morowitz M.J."/>
            <person name="Banfield J.F."/>
        </authorList>
    </citation>
    <scope>NUCLEOTIDE SEQUENCE [LARGE SCALE GENOMIC DNA]</scope>
    <source>
        <strain evidence="4">S2_005_003_R2_47</strain>
    </source>
</reference>
<gene>
    <name evidence="4" type="ORF">DI569_05940</name>
</gene>
<evidence type="ECO:0000313" key="4">
    <source>
        <dbReference type="EMBL" id="PZQ22968.1"/>
    </source>
</evidence>
<evidence type="ECO:0000256" key="2">
    <source>
        <dbReference type="ARBA" id="ARBA00023235"/>
    </source>
</evidence>
<dbReference type="GO" id="GO:0003723">
    <property type="term" value="F:RNA binding"/>
    <property type="evidence" value="ECO:0007669"/>
    <property type="project" value="InterPro"/>
</dbReference>
<feature type="domain" description="Pseudouridine synthase RsuA/RluA-like" evidence="3">
    <location>
        <begin position="15"/>
        <end position="161"/>
    </location>
</feature>
<dbReference type="EMBL" id="QFPJ01000010">
    <property type="protein sequence ID" value="PZQ22968.1"/>
    <property type="molecule type" value="Genomic_DNA"/>
</dbReference>
<dbReference type="PANTHER" id="PTHR21600:SF44">
    <property type="entry name" value="RIBOSOMAL LARGE SUBUNIT PSEUDOURIDINE SYNTHASE D"/>
    <property type="match status" value="1"/>
</dbReference>
<dbReference type="GO" id="GO:0140098">
    <property type="term" value="F:catalytic activity, acting on RNA"/>
    <property type="evidence" value="ECO:0007669"/>
    <property type="project" value="UniProtKB-ARBA"/>
</dbReference>
<dbReference type="InterPro" id="IPR006224">
    <property type="entry name" value="PsdUridine_synth_RluA-like_CS"/>
</dbReference>
<dbReference type="InterPro" id="IPR050188">
    <property type="entry name" value="RluA_PseudoU_synthase"/>
</dbReference>
<dbReference type="InterPro" id="IPR020103">
    <property type="entry name" value="PsdUridine_synth_cat_dom_sf"/>
</dbReference>
<evidence type="ECO:0000313" key="5">
    <source>
        <dbReference type="Proteomes" id="UP000248597"/>
    </source>
</evidence>
<dbReference type="PROSITE" id="PS01129">
    <property type="entry name" value="PSI_RLU"/>
    <property type="match status" value="1"/>
</dbReference>
<dbReference type="Pfam" id="PF00849">
    <property type="entry name" value="PseudoU_synth_2"/>
    <property type="match status" value="1"/>
</dbReference>
<sequence>MLLSDRVLFLDGEALVIDKPEGLPVDAPRDGSLSLENHLDSLRFGFKRWPLPVHRLDRDTSGCLLLARNPKAHGRFTRAFEERAVEKQYLAILDGVPVDDGGTIDLPLGKVSTAETGWRMVVDPKGKPSVSRWEKVAVAGGRSLLRFRPETGRTHQLRVHALEGIGFPIVGDPVYGNGKPKDRTMLHAERLVVNRDVKPSIIAEAPFPVRFAALGFSAPDGAAPTCG</sequence>
<keyword evidence="2" id="KW-0413">Isomerase</keyword>
<dbReference type="PANTHER" id="PTHR21600">
    <property type="entry name" value="MITOCHONDRIAL RNA PSEUDOURIDINE SYNTHASE"/>
    <property type="match status" value="1"/>
</dbReference>
<dbReference type="Proteomes" id="UP000248597">
    <property type="component" value="Unassembled WGS sequence"/>
</dbReference>
<evidence type="ECO:0000256" key="1">
    <source>
        <dbReference type="ARBA" id="ARBA00010876"/>
    </source>
</evidence>
<protein>
    <submittedName>
        <fullName evidence="4">RNA pseudouridine synthase</fullName>
    </submittedName>
</protein>
<organism evidence="4 5">
    <name type="scientific">Sphingopyxis macrogoltabida</name>
    <name type="common">Sphingomonas macrogoltabidus</name>
    <dbReference type="NCBI Taxonomy" id="33050"/>
    <lineage>
        <taxon>Bacteria</taxon>
        <taxon>Pseudomonadati</taxon>
        <taxon>Pseudomonadota</taxon>
        <taxon>Alphaproteobacteria</taxon>
        <taxon>Sphingomonadales</taxon>
        <taxon>Sphingomonadaceae</taxon>
        <taxon>Sphingopyxis</taxon>
    </lineage>
</organism>
<dbReference type="Gene3D" id="3.30.2350.10">
    <property type="entry name" value="Pseudouridine synthase"/>
    <property type="match status" value="1"/>
</dbReference>
<comment type="caution">
    <text evidence="4">The sequence shown here is derived from an EMBL/GenBank/DDBJ whole genome shotgun (WGS) entry which is preliminary data.</text>
</comment>
<dbReference type="AlphaFoldDB" id="A0A2W5L699"/>
<proteinExistence type="inferred from homology"/>
<dbReference type="CDD" id="cd02869">
    <property type="entry name" value="PseudoU_synth_RluA_like"/>
    <property type="match status" value="1"/>
</dbReference>